<dbReference type="PANTHER" id="PTHR39200:SF1">
    <property type="entry name" value="AUTO-TRANSPORTER ADHESIN HEAD GIN DOMAIN-CONTAINING PROTEIN-RELATED"/>
    <property type="match status" value="1"/>
</dbReference>
<protein>
    <submittedName>
        <fullName evidence="2">DUF2807 domain-containing protein</fullName>
    </submittedName>
</protein>
<dbReference type="Gene3D" id="2.160.20.120">
    <property type="match status" value="1"/>
</dbReference>
<keyword evidence="3" id="KW-1185">Reference proteome</keyword>
<sequence length="235" mass="24732">MKQTFFLSFIAALLILAQSCKKVYPDGPAVTETRNVSGFGKIETTFSAHVEYRTGASKVEVLAADNIQRYVITEVIGDKLVIRTPNNVSIKRGSVTVYVTAPSLTAVTLTGSGNFNAVDEIETAAMDLKLTGSGNVTIAKLKAATLNAQISGDGDININSGESNNQDVTITGSGNYNAHQMQSRDTKARITGSGNIKVWAKDQLNVTITGSGNLRYAGTPVISASVTGSGNVRAL</sequence>
<organism evidence="2 3">
    <name type="scientific">Niabella pedocola</name>
    <dbReference type="NCBI Taxonomy" id="1752077"/>
    <lineage>
        <taxon>Bacteria</taxon>
        <taxon>Pseudomonadati</taxon>
        <taxon>Bacteroidota</taxon>
        <taxon>Chitinophagia</taxon>
        <taxon>Chitinophagales</taxon>
        <taxon>Chitinophagaceae</taxon>
        <taxon>Niabella</taxon>
    </lineage>
</organism>
<evidence type="ECO:0000313" key="2">
    <source>
        <dbReference type="EMBL" id="MCD2422361.1"/>
    </source>
</evidence>
<gene>
    <name evidence="2" type="ORF">LQ567_06275</name>
</gene>
<dbReference type="RefSeq" id="WP_231003286.1">
    <property type="nucleotide sequence ID" value="NZ_JAJNEC010000004.1"/>
</dbReference>
<dbReference type="PROSITE" id="PS51257">
    <property type="entry name" value="PROKAR_LIPOPROTEIN"/>
    <property type="match status" value="1"/>
</dbReference>
<dbReference type="EMBL" id="JAJNEC010000004">
    <property type="protein sequence ID" value="MCD2422361.1"/>
    <property type="molecule type" value="Genomic_DNA"/>
</dbReference>
<comment type="caution">
    <text evidence="2">The sequence shown here is derived from an EMBL/GenBank/DDBJ whole genome shotgun (WGS) entry which is preliminary data.</text>
</comment>
<dbReference type="PANTHER" id="PTHR39200">
    <property type="entry name" value="HYPOTHETICAL EXPORTED PROTEIN"/>
    <property type="match status" value="1"/>
</dbReference>
<name>A0ABS8PR81_9BACT</name>
<dbReference type="Proteomes" id="UP001199816">
    <property type="component" value="Unassembled WGS sequence"/>
</dbReference>
<reference evidence="2 3" key="1">
    <citation type="submission" date="2021-11" db="EMBL/GenBank/DDBJ databases">
        <title>Genomic of Niabella pedocola.</title>
        <authorList>
            <person name="Wu T."/>
        </authorList>
    </citation>
    <scope>NUCLEOTIDE SEQUENCE [LARGE SCALE GENOMIC DNA]</scope>
    <source>
        <strain evidence="2 3">JCM 31011</strain>
    </source>
</reference>
<feature type="domain" description="Putative auto-transporter adhesin head GIN" evidence="1">
    <location>
        <begin position="39"/>
        <end position="220"/>
    </location>
</feature>
<evidence type="ECO:0000259" key="1">
    <source>
        <dbReference type="Pfam" id="PF10988"/>
    </source>
</evidence>
<accession>A0ABS8PR81</accession>
<evidence type="ECO:0000313" key="3">
    <source>
        <dbReference type="Proteomes" id="UP001199816"/>
    </source>
</evidence>
<dbReference type="InterPro" id="IPR021255">
    <property type="entry name" value="DUF2807"/>
</dbReference>
<proteinExistence type="predicted"/>
<dbReference type="Pfam" id="PF10988">
    <property type="entry name" value="DUF2807"/>
    <property type="match status" value="1"/>
</dbReference>